<evidence type="ECO:0000256" key="1">
    <source>
        <dbReference type="ARBA" id="ARBA00004651"/>
    </source>
</evidence>
<dbReference type="EMBL" id="UOFP01000299">
    <property type="protein sequence ID" value="VAW89919.1"/>
    <property type="molecule type" value="Genomic_DNA"/>
</dbReference>
<name>A0A3B0ZV72_9ZZZZ</name>
<protein>
    <submittedName>
        <fullName evidence="9">Proposed peptidoglycan lipid II flippase MurJ</fullName>
    </submittedName>
</protein>
<dbReference type="GO" id="GO:0009252">
    <property type="term" value="P:peptidoglycan biosynthetic process"/>
    <property type="evidence" value="ECO:0007669"/>
    <property type="project" value="UniProtKB-KW"/>
</dbReference>
<dbReference type="GO" id="GO:0034204">
    <property type="term" value="P:lipid translocation"/>
    <property type="evidence" value="ECO:0007669"/>
    <property type="project" value="TreeGrafter"/>
</dbReference>
<feature type="transmembrane region" description="Helical" evidence="8">
    <location>
        <begin position="356"/>
        <end position="376"/>
    </location>
</feature>
<feature type="transmembrane region" description="Helical" evidence="8">
    <location>
        <begin position="276"/>
        <end position="294"/>
    </location>
</feature>
<evidence type="ECO:0000256" key="6">
    <source>
        <dbReference type="ARBA" id="ARBA00022989"/>
    </source>
</evidence>
<feature type="transmembrane region" description="Helical" evidence="8">
    <location>
        <begin position="163"/>
        <end position="182"/>
    </location>
</feature>
<feature type="transmembrane region" description="Helical" evidence="8">
    <location>
        <begin position="93"/>
        <end position="116"/>
    </location>
</feature>
<dbReference type="GO" id="GO:0005886">
    <property type="term" value="C:plasma membrane"/>
    <property type="evidence" value="ECO:0007669"/>
    <property type="project" value="UniProtKB-SubCell"/>
</dbReference>
<evidence type="ECO:0000256" key="8">
    <source>
        <dbReference type="SAM" id="Phobius"/>
    </source>
</evidence>
<feature type="transmembrane region" description="Helical" evidence="8">
    <location>
        <begin position="388"/>
        <end position="409"/>
    </location>
</feature>
<feature type="transmembrane region" description="Helical" evidence="8">
    <location>
        <begin position="415"/>
        <end position="438"/>
    </location>
</feature>
<feature type="transmembrane region" description="Helical" evidence="8">
    <location>
        <begin position="315"/>
        <end position="344"/>
    </location>
</feature>
<evidence type="ECO:0000256" key="3">
    <source>
        <dbReference type="ARBA" id="ARBA00022692"/>
    </source>
</evidence>
<keyword evidence="7 8" id="KW-0472">Membrane</keyword>
<dbReference type="GO" id="GO:0008360">
    <property type="term" value="P:regulation of cell shape"/>
    <property type="evidence" value="ECO:0007669"/>
    <property type="project" value="UniProtKB-KW"/>
</dbReference>
<keyword evidence="5" id="KW-0573">Peptidoglycan synthesis</keyword>
<evidence type="ECO:0000256" key="7">
    <source>
        <dbReference type="ARBA" id="ARBA00023136"/>
    </source>
</evidence>
<dbReference type="AlphaFoldDB" id="A0A3B0ZV72"/>
<evidence type="ECO:0000313" key="9">
    <source>
        <dbReference type="EMBL" id="VAW89919.1"/>
    </source>
</evidence>
<organism evidence="9">
    <name type="scientific">hydrothermal vent metagenome</name>
    <dbReference type="NCBI Taxonomy" id="652676"/>
    <lineage>
        <taxon>unclassified sequences</taxon>
        <taxon>metagenomes</taxon>
        <taxon>ecological metagenomes</taxon>
    </lineage>
</organism>
<keyword evidence="3 8" id="KW-0812">Transmembrane</keyword>
<dbReference type="Pfam" id="PF03023">
    <property type="entry name" value="MurJ"/>
    <property type="match status" value="1"/>
</dbReference>
<keyword evidence="2" id="KW-1003">Cell membrane</keyword>
<evidence type="ECO:0000256" key="4">
    <source>
        <dbReference type="ARBA" id="ARBA00022960"/>
    </source>
</evidence>
<evidence type="ECO:0000256" key="2">
    <source>
        <dbReference type="ARBA" id="ARBA00022475"/>
    </source>
</evidence>
<dbReference type="GO" id="GO:0015648">
    <property type="term" value="F:lipid-linked peptidoglycan transporter activity"/>
    <property type="evidence" value="ECO:0007669"/>
    <property type="project" value="TreeGrafter"/>
</dbReference>
<dbReference type="PRINTS" id="PR01806">
    <property type="entry name" value="VIRFACTRMVIN"/>
</dbReference>
<dbReference type="CDD" id="cd13123">
    <property type="entry name" value="MATE_MurJ_like"/>
    <property type="match status" value="1"/>
</dbReference>
<dbReference type="PANTHER" id="PTHR47019">
    <property type="entry name" value="LIPID II FLIPPASE MURJ"/>
    <property type="match status" value="1"/>
</dbReference>
<dbReference type="HAMAP" id="MF_02078">
    <property type="entry name" value="MurJ_MviN"/>
    <property type="match status" value="1"/>
</dbReference>
<reference evidence="9" key="1">
    <citation type="submission" date="2018-06" db="EMBL/GenBank/DDBJ databases">
        <authorList>
            <person name="Zhirakovskaya E."/>
        </authorList>
    </citation>
    <scope>NUCLEOTIDE SEQUENCE</scope>
</reference>
<feature type="transmembrane region" description="Helical" evidence="8">
    <location>
        <begin position="136"/>
        <end position="156"/>
    </location>
</feature>
<feature type="transmembrane region" description="Helical" evidence="8">
    <location>
        <begin position="490"/>
        <end position="510"/>
    </location>
</feature>
<dbReference type="PIRSF" id="PIRSF002869">
    <property type="entry name" value="MviN"/>
    <property type="match status" value="1"/>
</dbReference>
<feature type="transmembrane region" description="Helical" evidence="8">
    <location>
        <begin position="231"/>
        <end position="256"/>
    </location>
</feature>
<accession>A0A3B0ZV72</accession>
<gene>
    <name evidence="9" type="ORF">MNBD_GAMMA18-506</name>
</gene>
<dbReference type="PANTHER" id="PTHR47019:SF1">
    <property type="entry name" value="LIPID II FLIPPASE MURJ"/>
    <property type="match status" value="1"/>
</dbReference>
<dbReference type="NCBIfam" id="TIGR01695">
    <property type="entry name" value="murJ_mviN"/>
    <property type="match status" value="1"/>
</dbReference>
<dbReference type="InterPro" id="IPR051050">
    <property type="entry name" value="Lipid_II_flippase_MurJ/MviN"/>
</dbReference>
<proteinExistence type="inferred from homology"/>
<dbReference type="InterPro" id="IPR004268">
    <property type="entry name" value="MurJ"/>
</dbReference>
<feature type="transmembrane region" description="Helical" evidence="8">
    <location>
        <begin position="188"/>
        <end position="210"/>
    </location>
</feature>
<comment type="subcellular location">
    <subcellularLocation>
        <location evidence="1">Cell membrane</location>
        <topology evidence="1">Multi-pass membrane protein</topology>
    </subcellularLocation>
</comment>
<feature type="transmembrane region" description="Helical" evidence="8">
    <location>
        <begin position="450"/>
        <end position="470"/>
    </location>
</feature>
<keyword evidence="6 8" id="KW-1133">Transmembrane helix</keyword>
<evidence type="ECO:0000256" key="5">
    <source>
        <dbReference type="ARBA" id="ARBA00022984"/>
    </source>
</evidence>
<sequence length="526" mass="57490">MSSKLLRSAATFSAITMISRVLGFVRDILIARLFGADAGTDAFLVAFKIPNFLRRLFAEGAFSQAFIPVLSEYKEVRGKEAVRELVQRTAGTLGGVLFIVSIIGVIVAPLLILLFAPGFAGDDYKHALASDMLMLTFPYIFFISLVALAGGVLNTFGRFGVPAFTPVFLNLSLIGCAIWLAPHMHEPITALAWGVLIAGVAQLLFQIPFLMRLGVLGLPKWGWQDEGVKRIMALMIPAIVGVSVVQLNLLFDTIIASFLETGSVSWLYYSDRLVEFPLGVFGIALATVVLPTLSKQVTRGDENGFSETMDWSLRWVFLIAVPATLGLVMMAGPMLATLFYYGAFSAKDLEMASLSMMAYGTGLLGFILVKVLAPGFYSRQDTKTPVKIAIKAIMIGMVLNVVFVVPMVWFDIAGAHAGLALATALSAFINAGLLYYLLRKEKILVLQPGWRNFLLKVAVAALVMGMLLYFYSPPLDQWMAWGGWDRALWLLLWVAAGMASYFATLLLLGVRLKELLGRPKNNTPDD</sequence>
<keyword evidence="4" id="KW-0133">Cell shape</keyword>